<evidence type="ECO:0000256" key="9">
    <source>
        <dbReference type="RuleBase" id="RU367011"/>
    </source>
</evidence>
<evidence type="ECO:0000256" key="3">
    <source>
        <dbReference type="ARBA" id="ARBA00010718"/>
    </source>
</evidence>
<dbReference type="SMART" id="SM01057">
    <property type="entry name" value="Carb_anhydrase"/>
    <property type="match status" value="1"/>
</dbReference>
<dbReference type="InterPro" id="IPR018338">
    <property type="entry name" value="Carbonic_anhydrase_a-class_CS"/>
</dbReference>
<evidence type="ECO:0000256" key="6">
    <source>
        <dbReference type="ARBA" id="ARBA00022833"/>
    </source>
</evidence>
<dbReference type="EC" id="4.2.1.1" evidence="4 9"/>
<dbReference type="GO" id="GO:0008270">
    <property type="term" value="F:zinc ion binding"/>
    <property type="evidence" value="ECO:0007669"/>
    <property type="project" value="UniProtKB-UniRule"/>
</dbReference>
<dbReference type="InterPro" id="IPR041891">
    <property type="entry name" value="Alpha_CA_prokaryot-like"/>
</dbReference>
<name>A0A418FXD4_APHAT</name>
<dbReference type="CDD" id="cd03124">
    <property type="entry name" value="alpha_CA_prokaryotic_like"/>
    <property type="match status" value="1"/>
</dbReference>
<evidence type="ECO:0000256" key="8">
    <source>
        <dbReference type="ARBA" id="ARBA00048348"/>
    </source>
</evidence>
<dbReference type="PROSITE" id="PS51144">
    <property type="entry name" value="ALPHA_CA_2"/>
    <property type="match status" value="1"/>
</dbReference>
<comment type="similarity">
    <text evidence="3 9">Belongs to the alpha-carbonic anhydrase family.</text>
</comment>
<evidence type="ECO:0000256" key="2">
    <source>
        <dbReference type="ARBA" id="ARBA00002904"/>
    </source>
</evidence>
<feature type="domain" description="Alpha-carbonic anhydrase" evidence="10">
    <location>
        <begin position="22"/>
        <end position="250"/>
    </location>
</feature>
<dbReference type="AlphaFoldDB" id="A0A418FXD4"/>
<dbReference type="PANTHER" id="PTHR18952:SF265">
    <property type="entry name" value="CARBONIC ANHYDRASE"/>
    <property type="match status" value="1"/>
</dbReference>
<dbReference type="Pfam" id="PF00194">
    <property type="entry name" value="Carb_anhydrase"/>
    <property type="match status" value="1"/>
</dbReference>
<dbReference type="VEuPathDB" id="FungiDB:H257_12741"/>
<organism evidence="11 12">
    <name type="scientific">Aphanomyces astaci</name>
    <name type="common">Crayfish plague agent</name>
    <dbReference type="NCBI Taxonomy" id="112090"/>
    <lineage>
        <taxon>Eukaryota</taxon>
        <taxon>Sar</taxon>
        <taxon>Stramenopiles</taxon>
        <taxon>Oomycota</taxon>
        <taxon>Saprolegniomycetes</taxon>
        <taxon>Saprolegniales</taxon>
        <taxon>Verrucalvaceae</taxon>
        <taxon>Aphanomyces</taxon>
    </lineage>
</organism>
<dbReference type="InterPro" id="IPR001148">
    <property type="entry name" value="CA_dom"/>
</dbReference>
<dbReference type="GO" id="GO:0004089">
    <property type="term" value="F:carbonate dehydratase activity"/>
    <property type="evidence" value="ECO:0007669"/>
    <property type="project" value="UniProtKB-UniRule"/>
</dbReference>
<evidence type="ECO:0000313" key="11">
    <source>
        <dbReference type="EMBL" id="RHZ39406.1"/>
    </source>
</evidence>
<sequence length="256" mass="28028">MSPPGNAFHFSLNVIRFPNQASIFQARKPVVCPAKPTLYSGPNPLKGQSPIDLPASAKPVANTGNFSVVLHTASAVMSHEGYIVKATWSGGPDSHLTLSGKVYKSLQLHPHAPSEHTLGGKQYPFEVHFVHADKDKNLAVVGIFFDLDPQDKPNPFLTQVFSQFDQLTKPGDNFTLAALDPSSLHVKNSNVFRYSGSLTTEPFTEGVEWNVLQKVHTLSKAQLKQWSNVINLPNARELQALNGRVVTLLTKDHSVC</sequence>
<keyword evidence="7 9" id="KW-0456">Lyase</keyword>
<comment type="function">
    <text evidence="2 9">Reversible hydration of carbon dioxide.</text>
</comment>
<evidence type="ECO:0000256" key="1">
    <source>
        <dbReference type="ARBA" id="ARBA00001947"/>
    </source>
</evidence>
<evidence type="ECO:0000256" key="4">
    <source>
        <dbReference type="ARBA" id="ARBA00012925"/>
    </source>
</evidence>
<dbReference type="InterPro" id="IPR036398">
    <property type="entry name" value="CA_dom_sf"/>
</dbReference>
<dbReference type="PANTHER" id="PTHR18952">
    <property type="entry name" value="CARBONIC ANHYDRASE"/>
    <property type="match status" value="1"/>
</dbReference>
<comment type="catalytic activity">
    <reaction evidence="8 9">
        <text>hydrogencarbonate + H(+) = CO2 + H2O</text>
        <dbReference type="Rhea" id="RHEA:10748"/>
        <dbReference type="ChEBI" id="CHEBI:15377"/>
        <dbReference type="ChEBI" id="CHEBI:15378"/>
        <dbReference type="ChEBI" id="CHEBI:16526"/>
        <dbReference type="ChEBI" id="CHEBI:17544"/>
        <dbReference type="EC" id="4.2.1.1"/>
    </reaction>
</comment>
<dbReference type="PROSITE" id="PS00162">
    <property type="entry name" value="ALPHA_CA_1"/>
    <property type="match status" value="1"/>
</dbReference>
<evidence type="ECO:0000256" key="5">
    <source>
        <dbReference type="ARBA" id="ARBA00022723"/>
    </source>
</evidence>
<gene>
    <name evidence="11" type="ORF">DYB26_014351</name>
</gene>
<accession>A0A418FXD4</accession>
<reference evidence="11 12" key="1">
    <citation type="submission" date="2018-08" db="EMBL/GenBank/DDBJ databases">
        <title>Aphanomyces genome sequencing and annotation.</title>
        <authorList>
            <person name="Minardi D."/>
            <person name="Oidtmann B."/>
            <person name="Van Der Giezen M."/>
            <person name="Studholme D.J."/>
        </authorList>
    </citation>
    <scope>NUCLEOTIDE SEQUENCE [LARGE SCALE GENOMIC DNA]</scope>
    <source>
        <strain evidence="11 12">FDL457</strain>
    </source>
</reference>
<dbReference type="InterPro" id="IPR023561">
    <property type="entry name" value="Carbonic_anhydrase_a-class"/>
</dbReference>
<comment type="cofactor">
    <cofactor evidence="1 9">
        <name>Zn(2+)</name>
        <dbReference type="ChEBI" id="CHEBI:29105"/>
    </cofactor>
</comment>
<dbReference type="EMBL" id="QUTF01007660">
    <property type="protein sequence ID" value="RHZ39406.1"/>
    <property type="molecule type" value="Genomic_DNA"/>
</dbReference>
<evidence type="ECO:0000313" key="12">
    <source>
        <dbReference type="Proteomes" id="UP000286510"/>
    </source>
</evidence>
<protein>
    <recommendedName>
        <fullName evidence="4 9">Carbonic anhydrase</fullName>
        <ecNumber evidence="4 9">4.2.1.1</ecNumber>
    </recommendedName>
</protein>
<evidence type="ECO:0000259" key="10">
    <source>
        <dbReference type="PROSITE" id="PS51144"/>
    </source>
</evidence>
<dbReference type="Proteomes" id="UP000286510">
    <property type="component" value="Unassembled WGS sequence"/>
</dbReference>
<keyword evidence="6 9" id="KW-0862">Zinc</keyword>
<keyword evidence="5 9" id="KW-0479">Metal-binding</keyword>
<proteinExistence type="inferred from homology"/>
<comment type="caution">
    <text evidence="11">The sequence shown here is derived from an EMBL/GenBank/DDBJ whole genome shotgun (WGS) entry which is preliminary data.</text>
</comment>
<dbReference type="Gene3D" id="3.10.200.10">
    <property type="entry name" value="Alpha carbonic anhydrase"/>
    <property type="match status" value="1"/>
</dbReference>
<evidence type="ECO:0000256" key="7">
    <source>
        <dbReference type="ARBA" id="ARBA00023239"/>
    </source>
</evidence>
<dbReference type="SUPFAM" id="SSF51069">
    <property type="entry name" value="Carbonic anhydrase"/>
    <property type="match status" value="1"/>
</dbReference>